<reference evidence="3" key="1">
    <citation type="submission" date="2019-12" db="EMBL/GenBank/DDBJ databases">
        <title>Genome sequencing and annotation of Brassica cretica.</title>
        <authorList>
            <person name="Studholme D.J."/>
            <person name="Sarris P.F."/>
        </authorList>
    </citation>
    <scope>NUCLEOTIDE SEQUENCE</scope>
    <source>
        <strain evidence="3">PFS-102/07</strain>
        <tissue evidence="3">Leaf</tissue>
    </source>
</reference>
<dbReference type="AlphaFoldDB" id="A0A8S9IR69"/>
<evidence type="ECO:0008006" key="4">
    <source>
        <dbReference type="Google" id="ProtNLM"/>
    </source>
</evidence>
<dbReference type="PANTHER" id="PTHR45980">
    <property type="match status" value="1"/>
</dbReference>
<protein>
    <recommendedName>
        <fullName evidence="4">Protease Do-like PDZ domain-containing protein</fullName>
    </recommendedName>
</protein>
<dbReference type="InterPro" id="IPR001940">
    <property type="entry name" value="Peptidase_S1C"/>
</dbReference>
<feature type="non-terminal residue" evidence="3">
    <location>
        <position position="1"/>
    </location>
</feature>
<dbReference type="PRINTS" id="PR00834">
    <property type="entry name" value="PROTEASES2C"/>
</dbReference>
<gene>
    <name evidence="3" type="ORF">F2Q70_00004995</name>
</gene>
<comment type="caution">
    <text evidence="3">The sequence shown here is derived from an EMBL/GenBank/DDBJ whole genome shotgun (WGS) entry which is preliminary data.</text>
</comment>
<name>A0A8S9IR69_BRACR</name>
<dbReference type="EMBL" id="QGKY02001015">
    <property type="protein sequence ID" value="KAF2572398.1"/>
    <property type="molecule type" value="Genomic_DNA"/>
</dbReference>
<sequence>MGFTQTKPRASSATRQTSSTVTTSVKEKGKAAKVLSAVCFSIVDLYLTVESNVGFVISGRRILTNSHVVDDSYDTYVQVRKHGSSTKYEAIVETVGFECDLAILGVDNEEFWEDVNPLELGDIPSIYEDVSVLGYLRGGDTICVTKGIVSRVESGEYMNSSIELLKIQTDATIDYGNSGGPVVCGNKVVGVEFQ</sequence>
<accession>A0A8S9IR69</accession>
<dbReference type="SUPFAM" id="SSF50494">
    <property type="entry name" value="Trypsin-like serine proteases"/>
    <property type="match status" value="1"/>
</dbReference>
<proteinExistence type="inferred from homology"/>
<organism evidence="3">
    <name type="scientific">Brassica cretica</name>
    <name type="common">Mustard</name>
    <dbReference type="NCBI Taxonomy" id="69181"/>
    <lineage>
        <taxon>Eukaryota</taxon>
        <taxon>Viridiplantae</taxon>
        <taxon>Streptophyta</taxon>
        <taxon>Embryophyta</taxon>
        <taxon>Tracheophyta</taxon>
        <taxon>Spermatophyta</taxon>
        <taxon>Magnoliopsida</taxon>
        <taxon>eudicotyledons</taxon>
        <taxon>Gunneridae</taxon>
        <taxon>Pentapetalae</taxon>
        <taxon>rosids</taxon>
        <taxon>malvids</taxon>
        <taxon>Brassicales</taxon>
        <taxon>Brassicaceae</taxon>
        <taxon>Brassiceae</taxon>
        <taxon>Brassica</taxon>
    </lineage>
</organism>
<evidence type="ECO:0000256" key="2">
    <source>
        <dbReference type="SAM" id="MobiDB-lite"/>
    </source>
</evidence>
<comment type="similarity">
    <text evidence="1">Belongs to the peptidase S1C family.</text>
</comment>
<evidence type="ECO:0000313" key="3">
    <source>
        <dbReference type="EMBL" id="KAF2572398.1"/>
    </source>
</evidence>
<dbReference type="PANTHER" id="PTHR45980:SF9">
    <property type="entry name" value="PROTEASE DO-LIKE 10, MITOCHONDRIAL-RELATED"/>
    <property type="match status" value="1"/>
</dbReference>
<dbReference type="Gene3D" id="2.40.10.120">
    <property type="match status" value="1"/>
</dbReference>
<dbReference type="Pfam" id="PF13365">
    <property type="entry name" value="Trypsin_2"/>
    <property type="match status" value="1"/>
</dbReference>
<evidence type="ECO:0000256" key="1">
    <source>
        <dbReference type="ARBA" id="ARBA00010541"/>
    </source>
</evidence>
<feature type="region of interest" description="Disordered" evidence="2">
    <location>
        <begin position="1"/>
        <end position="22"/>
    </location>
</feature>
<dbReference type="InterPro" id="IPR009003">
    <property type="entry name" value="Peptidase_S1_PA"/>
</dbReference>
<feature type="compositionally biased region" description="Low complexity" evidence="2">
    <location>
        <begin position="9"/>
        <end position="22"/>
    </location>
</feature>
<dbReference type="GO" id="GO:0004252">
    <property type="term" value="F:serine-type endopeptidase activity"/>
    <property type="evidence" value="ECO:0007669"/>
    <property type="project" value="InterPro"/>
</dbReference>
<dbReference type="GO" id="GO:0006508">
    <property type="term" value="P:proteolysis"/>
    <property type="evidence" value="ECO:0007669"/>
    <property type="project" value="InterPro"/>
</dbReference>